<organism evidence="3 4">
    <name type="scientific">Parnassius apollo</name>
    <name type="common">Apollo butterfly</name>
    <name type="synonym">Papilio apollo</name>
    <dbReference type="NCBI Taxonomy" id="110799"/>
    <lineage>
        <taxon>Eukaryota</taxon>
        <taxon>Metazoa</taxon>
        <taxon>Ecdysozoa</taxon>
        <taxon>Arthropoda</taxon>
        <taxon>Hexapoda</taxon>
        <taxon>Insecta</taxon>
        <taxon>Pterygota</taxon>
        <taxon>Neoptera</taxon>
        <taxon>Endopterygota</taxon>
        <taxon>Lepidoptera</taxon>
        <taxon>Glossata</taxon>
        <taxon>Ditrysia</taxon>
        <taxon>Papilionoidea</taxon>
        <taxon>Papilionidae</taxon>
        <taxon>Parnassiinae</taxon>
        <taxon>Parnassini</taxon>
        <taxon>Parnassius</taxon>
        <taxon>Parnassius</taxon>
    </lineage>
</organism>
<dbReference type="EMBL" id="CAJQZP010000792">
    <property type="protein sequence ID" value="CAG4985543.1"/>
    <property type="molecule type" value="Genomic_DNA"/>
</dbReference>
<feature type="region of interest" description="Disordered" evidence="2">
    <location>
        <begin position="1"/>
        <end position="21"/>
    </location>
</feature>
<accession>A0A8S3WX44</accession>
<dbReference type="OrthoDB" id="7477547at2759"/>
<name>A0A8S3WX44_PARAO</name>
<comment type="caution">
    <text evidence="3">The sequence shown here is derived from an EMBL/GenBank/DDBJ whole genome shotgun (WGS) entry which is preliminary data.</text>
</comment>
<evidence type="ECO:0000256" key="1">
    <source>
        <dbReference type="SAM" id="Coils"/>
    </source>
</evidence>
<evidence type="ECO:0000313" key="3">
    <source>
        <dbReference type="EMBL" id="CAG4985543.1"/>
    </source>
</evidence>
<dbReference type="AlphaFoldDB" id="A0A8S3WX44"/>
<protein>
    <submittedName>
        <fullName evidence="3">(apollo) hypothetical protein</fullName>
    </submittedName>
</protein>
<dbReference type="Proteomes" id="UP000691718">
    <property type="component" value="Unassembled WGS sequence"/>
</dbReference>
<reference evidence="3" key="1">
    <citation type="submission" date="2021-04" db="EMBL/GenBank/DDBJ databases">
        <authorList>
            <person name="Tunstrom K."/>
        </authorList>
    </citation>
    <scope>NUCLEOTIDE SEQUENCE</scope>
</reference>
<proteinExistence type="predicted"/>
<feature type="coiled-coil region" evidence="1">
    <location>
        <begin position="92"/>
        <end position="154"/>
    </location>
</feature>
<gene>
    <name evidence="3" type="ORF">PAPOLLO_LOCUS11060</name>
</gene>
<evidence type="ECO:0000256" key="2">
    <source>
        <dbReference type="SAM" id="MobiDB-lite"/>
    </source>
</evidence>
<keyword evidence="1" id="KW-0175">Coiled coil</keyword>
<sequence length="259" mass="30314">MSVQRSPPGGLVPPSTKMHYSSDPTLNEIANIDENIHSYSITKRQKRTFDNLKDQSRSSISEIKNMFSELKEQQDHKFELLNNTLTAIMTQNQDLHKSLEMFTNRHEELLQKINILEQENNDYKKRVCVLEHKLDHLERNASSTTIEIRNLSKQNNENKEVLTHIIQKLGSTLGLETSIQESEIRNIYRFRSETLVVDFTTSLRKESIISKYKIYNKAKREGYKFYTTNLSKDKIMLQLCMCQEDDVSISQMGMRCTRE</sequence>
<keyword evidence="4" id="KW-1185">Reference proteome</keyword>
<evidence type="ECO:0000313" key="4">
    <source>
        <dbReference type="Proteomes" id="UP000691718"/>
    </source>
</evidence>